<dbReference type="Gene3D" id="3.90.70.10">
    <property type="entry name" value="Cysteine proteinases"/>
    <property type="match status" value="1"/>
</dbReference>
<comment type="caution">
    <text evidence="2">The sequence shown here is derived from an EMBL/GenBank/DDBJ whole genome shotgun (WGS) entry which is preliminary data.</text>
</comment>
<feature type="domain" description="USP" evidence="1">
    <location>
        <begin position="1"/>
        <end position="120"/>
    </location>
</feature>
<dbReference type="AlphaFoldDB" id="A0A433DE48"/>
<protein>
    <recommendedName>
        <fullName evidence="1">USP domain-containing protein</fullName>
    </recommendedName>
</protein>
<name>A0A433DE48_9FUNG</name>
<reference evidence="2 3" key="1">
    <citation type="journal article" date="2018" name="New Phytol.">
        <title>Phylogenomics of Endogonaceae and evolution of mycorrhizas within Mucoromycota.</title>
        <authorList>
            <person name="Chang Y."/>
            <person name="Desiro A."/>
            <person name="Na H."/>
            <person name="Sandor L."/>
            <person name="Lipzen A."/>
            <person name="Clum A."/>
            <person name="Barry K."/>
            <person name="Grigoriev I.V."/>
            <person name="Martin F.M."/>
            <person name="Stajich J.E."/>
            <person name="Smith M.E."/>
            <person name="Bonito G."/>
            <person name="Spatafora J.W."/>
        </authorList>
    </citation>
    <scope>NUCLEOTIDE SEQUENCE [LARGE SCALE GENOMIC DNA]</scope>
    <source>
        <strain evidence="2 3">GMNB39</strain>
    </source>
</reference>
<dbReference type="InterPro" id="IPR028889">
    <property type="entry name" value="USP"/>
</dbReference>
<keyword evidence="3" id="KW-1185">Reference proteome</keyword>
<dbReference type="PROSITE" id="PS50235">
    <property type="entry name" value="USP_3"/>
    <property type="match status" value="1"/>
</dbReference>
<dbReference type="PROSITE" id="PS00973">
    <property type="entry name" value="USP_2"/>
    <property type="match status" value="1"/>
</dbReference>
<dbReference type="EMBL" id="RBNI01002615">
    <property type="protein sequence ID" value="RUP49097.1"/>
    <property type="molecule type" value="Genomic_DNA"/>
</dbReference>
<evidence type="ECO:0000313" key="3">
    <source>
        <dbReference type="Proteomes" id="UP000268093"/>
    </source>
</evidence>
<evidence type="ECO:0000259" key="1">
    <source>
        <dbReference type="PROSITE" id="PS50235"/>
    </source>
</evidence>
<dbReference type="GO" id="GO:0004843">
    <property type="term" value="F:cysteine-type deubiquitinase activity"/>
    <property type="evidence" value="ECO:0007669"/>
    <property type="project" value="InterPro"/>
</dbReference>
<dbReference type="InterPro" id="IPR001394">
    <property type="entry name" value="Peptidase_C19_UCH"/>
</dbReference>
<dbReference type="SUPFAM" id="SSF54001">
    <property type="entry name" value="Cysteine proteinases"/>
    <property type="match status" value="1"/>
</dbReference>
<sequence>MYKDQSPFQTWDSGFPGVCKGCRREACLKPSMLDQPPFVAFRIQQVSGLPKKARTFDTSVASYELIGFTDHYGSQYGGHYVAKMKFGSNVWYECSDQTIRPMTTNISDSTRIGMMLYRNKSYQL</sequence>
<proteinExistence type="predicted"/>
<organism evidence="2 3">
    <name type="scientific">Jimgerdemannia flammicorona</name>
    <dbReference type="NCBI Taxonomy" id="994334"/>
    <lineage>
        <taxon>Eukaryota</taxon>
        <taxon>Fungi</taxon>
        <taxon>Fungi incertae sedis</taxon>
        <taxon>Mucoromycota</taxon>
        <taxon>Mucoromycotina</taxon>
        <taxon>Endogonomycetes</taxon>
        <taxon>Endogonales</taxon>
        <taxon>Endogonaceae</taxon>
        <taxon>Jimgerdemannia</taxon>
    </lineage>
</organism>
<accession>A0A433DE48</accession>
<evidence type="ECO:0000313" key="2">
    <source>
        <dbReference type="EMBL" id="RUP49097.1"/>
    </source>
</evidence>
<dbReference type="InterPro" id="IPR038765">
    <property type="entry name" value="Papain-like_cys_pep_sf"/>
</dbReference>
<dbReference type="InterPro" id="IPR018200">
    <property type="entry name" value="USP_CS"/>
</dbReference>
<dbReference type="GO" id="GO:0016579">
    <property type="term" value="P:protein deubiquitination"/>
    <property type="evidence" value="ECO:0007669"/>
    <property type="project" value="InterPro"/>
</dbReference>
<dbReference type="Pfam" id="PF00443">
    <property type="entry name" value="UCH"/>
    <property type="match status" value="1"/>
</dbReference>
<dbReference type="Proteomes" id="UP000268093">
    <property type="component" value="Unassembled WGS sequence"/>
</dbReference>
<gene>
    <name evidence="2" type="ORF">BC936DRAFT_143294</name>
</gene>